<dbReference type="Proteomes" id="UP000635565">
    <property type="component" value="Unassembled WGS sequence"/>
</dbReference>
<dbReference type="PANTHER" id="PTHR33841:SF1">
    <property type="entry name" value="DNA METHYLTRANSFERASE A"/>
    <property type="match status" value="1"/>
</dbReference>
<accession>A0ABQ3VLB0</accession>
<gene>
    <name evidence="7" type="ORF">KSZ_43990</name>
</gene>
<dbReference type="SUPFAM" id="SSF53335">
    <property type="entry name" value="S-adenosyl-L-methionine-dependent methyltransferases"/>
    <property type="match status" value="1"/>
</dbReference>
<dbReference type="InterPro" id="IPR029063">
    <property type="entry name" value="SAM-dependent_MTases_sf"/>
</dbReference>
<keyword evidence="3" id="KW-0808">Transferase</keyword>
<dbReference type="RefSeq" id="WP_201364034.1">
    <property type="nucleotide sequence ID" value="NZ_BNJJ01000012.1"/>
</dbReference>
<dbReference type="EC" id="2.1.1.72" evidence="1"/>
<evidence type="ECO:0000256" key="1">
    <source>
        <dbReference type="ARBA" id="ARBA00011900"/>
    </source>
</evidence>
<dbReference type="Gene3D" id="3.40.50.150">
    <property type="entry name" value="Vaccinia Virus protein VP39"/>
    <property type="match status" value="2"/>
</dbReference>
<evidence type="ECO:0000313" key="8">
    <source>
        <dbReference type="Proteomes" id="UP000635565"/>
    </source>
</evidence>
<dbReference type="InterPro" id="IPR050953">
    <property type="entry name" value="N4_N6_ade-DNA_methylase"/>
</dbReference>
<dbReference type="InterPro" id="IPR011639">
    <property type="entry name" value="MethylTrfase_TaqI-like_dom"/>
</dbReference>
<evidence type="ECO:0000256" key="2">
    <source>
        <dbReference type="ARBA" id="ARBA00022603"/>
    </source>
</evidence>
<feature type="domain" description="Type II methyltransferase M.TaqI-like" evidence="6">
    <location>
        <begin position="50"/>
        <end position="270"/>
    </location>
</feature>
<sequence>MIQPVGLVFFLLAALRYLTDAFCKAYFVHRCTSMVTPEQRANIGRLVAEQCLYGVDLSPFTIELARISLWIEVGAAQAPLNFIDHRIKAGNALVGTWSHLYLEYPIMAWLREGGDDNHTHGVHYFAHQWSTDLAKMRTDTIKPELLQQLLHSQEHKATTTFLHEHPVAKDYQGQKRLFDRWCALWFWPHEHLDVIPTPTTFAQTSSAVEQIVATLAEKIGFFHWELEFPDVFNANCWGFNAILANPPWEMLKPCSREFFRSYDPHYVSYGKQEALAAQQRLFTQDKKIEHAWLSYQAYFKNMANWVKHVASPFGDPMTASGGESFRLSSGPLNKQLYAIWRSQRVRHQQPESNTHPPFRYQGTADLNNYKLFLELAHYLLQPRGQLGMLVPAAIYTDQGAVALRRLFLEQCQWRLLFGFVNRRRIFAIHSSFKFVIMLLEKGGCTEQLMLTFNQEDPQALSERGEQHLLSIPRQKIGSFSPTSQTILELHDQRDLDILEKVYQQSVLLGAQTEQSWRLRYARELDMTNDSHLFAPVQQWQSRGYAPDIFGRWIDRQGRMALPLYEGRMIGAFDPAHKGWVHGKGRSAQWQDLPWTHKRLQPQFLLAAEAYRSNMKAVVGNKLAFMDICSPSNVRSMYASIVNGLPCGNVTPVLQPANSSIASVAALAANLNSLVYDYFLRCRLGGVHLNYFIIAETPLVLPERIHTTGCARLAARLNLIMPGFAPQWLELRTLYPELGQHHWRQLWAVTEHERLRLRCMLDAIIADLYGLDYADLAWILRADRRHIKGFWRVDKEKPEAVRQTTLTLLAFDHLRCVGREAFEAEGWQFPANIAHQLGPRFTDWQSQGCVSESWRECETLAAQFSSYHALCHH</sequence>
<keyword evidence="2" id="KW-0489">Methyltransferase</keyword>
<comment type="catalytic activity">
    <reaction evidence="5">
        <text>a 2'-deoxyadenosine in DNA + S-adenosyl-L-methionine = an N(6)-methyl-2'-deoxyadenosine in DNA + S-adenosyl-L-homocysteine + H(+)</text>
        <dbReference type="Rhea" id="RHEA:15197"/>
        <dbReference type="Rhea" id="RHEA-COMP:12418"/>
        <dbReference type="Rhea" id="RHEA-COMP:12419"/>
        <dbReference type="ChEBI" id="CHEBI:15378"/>
        <dbReference type="ChEBI" id="CHEBI:57856"/>
        <dbReference type="ChEBI" id="CHEBI:59789"/>
        <dbReference type="ChEBI" id="CHEBI:90615"/>
        <dbReference type="ChEBI" id="CHEBI:90616"/>
        <dbReference type="EC" id="2.1.1.72"/>
    </reaction>
</comment>
<evidence type="ECO:0000256" key="5">
    <source>
        <dbReference type="ARBA" id="ARBA00047942"/>
    </source>
</evidence>
<evidence type="ECO:0000313" key="7">
    <source>
        <dbReference type="EMBL" id="GHO86393.1"/>
    </source>
</evidence>
<evidence type="ECO:0000259" key="6">
    <source>
        <dbReference type="Pfam" id="PF07669"/>
    </source>
</evidence>
<keyword evidence="8" id="KW-1185">Reference proteome</keyword>
<comment type="caution">
    <text evidence="7">The sequence shown here is derived from an EMBL/GenBank/DDBJ whole genome shotgun (WGS) entry which is preliminary data.</text>
</comment>
<evidence type="ECO:0000256" key="3">
    <source>
        <dbReference type="ARBA" id="ARBA00022679"/>
    </source>
</evidence>
<protein>
    <recommendedName>
        <fullName evidence="1">site-specific DNA-methyltransferase (adenine-specific)</fullName>
        <ecNumber evidence="1">2.1.1.72</ecNumber>
    </recommendedName>
</protein>
<dbReference type="Pfam" id="PF07669">
    <property type="entry name" value="Eco57I"/>
    <property type="match status" value="1"/>
</dbReference>
<reference evidence="7 8" key="1">
    <citation type="journal article" date="2021" name="Int. J. Syst. Evol. Microbiol.">
        <title>Reticulibacter mediterranei gen. nov., sp. nov., within the new family Reticulibacteraceae fam. nov., and Ktedonospora formicarum gen. nov., sp. nov., Ktedonobacter robiniae sp. nov., Dictyobacter formicarum sp. nov. and Dictyobacter arantiisoli sp. nov., belonging to the class Ktedonobacteria.</title>
        <authorList>
            <person name="Yabe S."/>
            <person name="Zheng Y."/>
            <person name="Wang C.M."/>
            <person name="Sakai Y."/>
            <person name="Abe K."/>
            <person name="Yokota A."/>
            <person name="Donadio S."/>
            <person name="Cavaletti L."/>
            <person name="Monciardini P."/>
        </authorList>
    </citation>
    <scope>NUCLEOTIDE SEQUENCE [LARGE SCALE GENOMIC DNA]</scope>
    <source>
        <strain evidence="7 8">SOSP1-9</strain>
    </source>
</reference>
<evidence type="ECO:0000256" key="4">
    <source>
        <dbReference type="ARBA" id="ARBA00022691"/>
    </source>
</evidence>
<dbReference type="EMBL" id="BNJJ01000012">
    <property type="protein sequence ID" value="GHO86393.1"/>
    <property type="molecule type" value="Genomic_DNA"/>
</dbReference>
<dbReference type="PANTHER" id="PTHR33841">
    <property type="entry name" value="DNA METHYLTRANSFERASE YEEA-RELATED"/>
    <property type="match status" value="1"/>
</dbReference>
<organism evidence="7 8">
    <name type="scientific">Dictyobacter formicarum</name>
    <dbReference type="NCBI Taxonomy" id="2778368"/>
    <lineage>
        <taxon>Bacteria</taxon>
        <taxon>Bacillati</taxon>
        <taxon>Chloroflexota</taxon>
        <taxon>Ktedonobacteria</taxon>
        <taxon>Ktedonobacterales</taxon>
        <taxon>Dictyobacteraceae</taxon>
        <taxon>Dictyobacter</taxon>
    </lineage>
</organism>
<name>A0ABQ3VLB0_9CHLR</name>
<keyword evidence="4" id="KW-0949">S-adenosyl-L-methionine</keyword>
<proteinExistence type="predicted"/>